<proteinExistence type="predicted"/>
<dbReference type="SUPFAM" id="SSF54928">
    <property type="entry name" value="RNA-binding domain, RBD"/>
    <property type="match status" value="1"/>
</dbReference>
<evidence type="ECO:0000256" key="2">
    <source>
        <dbReference type="SAM" id="MobiDB-lite"/>
    </source>
</evidence>
<dbReference type="GO" id="GO:0003723">
    <property type="term" value="F:RNA binding"/>
    <property type="evidence" value="ECO:0007669"/>
    <property type="project" value="UniProtKB-UniRule"/>
</dbReference>
<dbReference type="PANTHER" id="PTHR15375:SF26">
    <property type="entry name" value="PROTEIN CHIFFON"/>
    <property type="match status" value="1"/>
</dbReference>
<sequence length="691" mass="80063">MFNDGEITLYITNIPYATDYHSLREIFATFGKIAHLYMKKDPENQKFLGSAYITYLRESDGLKAIQQMEGASFHGNILHAREAKHSMARMFHQKFGKKIGGQQNRHGINNLSPQNNQNQNNTSQSVQQLNQMQNQQENQSAVEKDTQNSTEGETNENNGNIKNNENQHSMNCDDANNNNDNNSSINVDYNPKSNETNNINEEDQNNEITNDSNVAENENENNQLVNERNTENIQQTNTQNNENENKDKNKMNEKSVSQKPKLSPNQIYAEYGITLAQSRHSPRNSRQRMRPYRQYHEPNNIADPPDTPVGYNRTINNNHNYNRRNSNYHDSFDDDNYRSNNFPRYHHYPANPPYDRMESSYPRHIADRIPDYIPDRFPDRIDRIDRIDRMPERIPERMPERIPERMPERIPERIHDRMGDRYDDRMIDRYHGYDARYDDRPPMGPPRGVPRGPDPGYYEGHYPNEIDPYQQPQVPQFQPIFIPVDPSLLMNPQAMMAGGFPMAMMPMGILPDISASVNGGSNMMNPTRNDINRQIPSPPPQTTHASNSNPDYNKHPDDGYIYDSPSHAYASSLQEQELRSIKQRQFSRQHQLQQQEGSRPMQQMINGKQLPNMKNSQDSSHFSNNNESDDDDEDENRYQIQSPGYVDSPVLEKQGGYQPPHSSMNANSLPIVAPMEMEIEEIEYEYSDGDN</sequence>
<dbReference type="GO" id="GO:0043539">
    <property type="term" value="F:protein serine/threonine kinase activator activity"/>
    <property type="evidence" value="ECO:0007669"/>
    <property type="project" value="TreeGrafter"/>
</dbReference>
<organism evidence="4 5">
    <name type="scientific">Tritrichomonas foetus</name>
    <dbReference type="NCBI Taxonomy" id="1144522"/>
    <lineage>
        <taxon>Eukaryota</taxon>
        <taxon>Metamonada</taxon>
        <taxon>Parabasalia</taxon>
        <taxon>Tritrichomonadida</taxon>
        <taxon>Tritrichomonadidae</taxon>
        <taxon>Tritrichomonas</taxon>
    </lineage>
</organism>
<evidence type="ECO:0000313" key="5">
    <source>
        <dbReference type="Proteomes" id="UP000179807"/>
    </source>
</evidence>
<feature type="region of interest" description="Disordered" evidence="2">
    <location>
        <begin position="99"/>
        <end position="264"/>
    </location>
</feature>
<dbReference type="SMART" id="SM00360">
    <property type="entry name" value="RRM"/>
    <property type="match status" value="1"/>
</dbReference>
<dbReference type="Gene3D" id="3.30.70.330">
    <property type="match status" value="1"/>
</dbReference>
<keyword evidence="1" id="KW-0694">RNA-binding</keyword>
<dbReference type="Pfam" id="PF00076">
    <property type="entry name" value="RRM_1"/>
    <property type="match status" value="1"/>
</dbReference>
<comment type="caution">
    <text evidence="4">The sequence shown here is derived from an EMBL/GenBank/DDBJ whole genome shotgun (WGS) entry which is preliminary data.</text>
</comment>
<dbReference type="InterPro" id="IPR000504">
    <property type="entry name" value="RRM_dom"/>
</dbReference>
<dbReference type="InterPro" id="IPR035979">
    <property type="entry name" value="RBD_domain_sf"/>
</dbReference>
<reference evidence="4" key="1">
    <citation type="submission" date="2016-10" db="EMBL/GenBank/DDBJ databases">
        <authorList>
            <person name="Benchimol M."/>
            <person name="Almeida L.G."/>
            <person name="Vasconcelos A.T."/>
            <person name="Perreira-Neves A."/>
            <person name="Rosa I.A."/>
            <person name="Tasca T."/>
            <person name="Bogo M.R."/>
            <person name="de Souza W."/>
        </authorList>
    </citation>
    <scope>NUCLEOTIDE SEQUENCE [LARGE SCALE GENOMIC DNA]</scope>
    <source>
        <strain evidence="4">K</strain>
    </source>
</reference>
<feature type="compositionally biased region" description="Low complexity" evidence="2">
    <location>
        <begin position="148"/>
        <end position="199"/>
    </location>
</feature>
<feature type="compositionally biased region" description="Polar residues" evidence="2">
    <location>
        <begin position="254"/>
        <end position="264"/>
    </location>
</feature>
<dbReference type="Proteomes" id="UP000179807">
    <property type="component" value="Unassembled WGS sequence"/>
</dbReference>
<dbReference type="GO" id="GO:1901987">
    <property type="term" value="P:regulation of cell cycle phase transition"/>
    <property type="evidence" value="ECO:0007669"/>
    <property type="project" value="TreeGrafter"/>
</dbReference>
<feature type="compositionally biased region" description="Polar residues" evidence="2">
    <location>
        <begin position="596"/>
        <end position="606"/>
    </location>
</feature>
<dbReference type="PROSITE" id="PS50102">
    <property type="entry name" value="RRM"/>
    <property type="match status" value="1"/>
</dbReference>
<feature type="domain" description="RRM" evidence="3">
    <location>
        <begin position="7"/>
        <end position="85"/>
    </location>
</feature>
<dbReference type="InterPro" id="IPR051590">
    <property type="entry name" value="Replication_Regulatory_Kinase"/>
</dbReference>
<feature type="region of interest" description="Disordered" evidence="2">
    <location>
        <begin position="434"/>
        <end position="464"/>
    </location>
</feature>
<gene>
    <name evidence="4" type="ORF">TRFO_05260</name>
</gene>
<protein>
    <recommendedName>
        <fullName evidence="3">RRM domain-containing protein</fullName>
    </recommendedName>
</protein>
<dbReference type="VEuPathDB" id="TrichDB:TRFO_05260"/>
<feature type="compositionally biased region" description="Low complexity" evidence="2">
    <location>
        <begin position="206"/>
        <end position="242"/>
    </location>
</feature>
<evidence type="ECO:0000256" key="1">
    <source>
        <dbReference type="PROSITE-ProRule" id="PRU00176"/>
    </source>
</evidence>
<dbReference type="RefSeq" id="XP_068360202.1">
    <property type="nucleotide sequence ID" value="XM_068492389.1"/>
</dbReference>
<evidence type="ECO:0000259" key="3">
    <source>
        <dbReference type="PROSITE" id="PS50102"/>
    </source>
</evidence>
<dbReference type="AlphaFoldDB" id="A0A1J4K7T7"/>
<feature type="region of interest" description="Disordered" evidence="2">
    <location>
        <begin position="519"/>
        <end position="669"/>
    </location>
</feature>
<dbReference type="GO" id="GO:0031431">
    <property type="term" value="C:Dbf4-dependent protein kinase complex"/>
    <property type="evidence" value="ECO:0007669"/>
    <property type="project" value="TreeGrafter"/>
</dbReference>
<feature type="compositionally biased region" description="Basic and acidic residues" evidence="2">
    <location>
        <begin position="243"/>
        <end position="253"/>
    </location>
</feature>
<dbReference type="PANTHER" id="PTHR15375">
    <property type="entry name" value="ACTIVATOR OF S-PHASE KINASE-RELATED"/>
    <property type="match status" value="1"/>
</dbReference>
<accession>A0A1J4K7T7</accession>
<feature type="compositionally biased region" description="Polar residues" evidence="2">
    <location>
        <begin position="542"/>
        <end position="551"/>
    </location>
</feature>
<dbReference type="InterPro" id="IPR012677">
    <property type="entry name" value="Nucleotide-bd_a/b_plait_sf"/>
</dbReference>
<feature type="compositionally biased region" description="Polar residues" evidence="2">
    <location>
        <begin position="519"/>
        <end position="535"/>
    </location>
</feature>
<evidence type="ECO:0000313" key="4">
    <source>
        <dbReference type="EMBL" id="OHT07066.1"/>
    </source>
</evidence>
<dbReference type="GO" id="GO:0010571">
    <property type="term" value="P:positive regulation of nuclear cell cycle DNA replication"/>
    <property type="evidence" value="ECO:0007669"/>
    <property type="project" value="TreeGrafter"/>
</dbReference>
<dbReference type="GeneID" id="94827093"/>
<feature type="compositionally biased region" description="Low complexity" evidence="2">
    <location>
        <begin position="109"/>
        <end position="140"/>
    </location>
</feature>
<name>A0A1J4K7T7_9EUKA</name>
<keyword evidence="5" id="KW-1185">Reference proteome</keyword>
<dbReference type="EMBL" id="MLAK01000705">
    <property type="protein sequence ID" value="OHT07066.1"/>
    <property type="molecule type" value="Genomic_DNA"/>
</dbReference>
<feature type="compositionally biased region" description="Low complexity" evidence="2">
    <location>
        <begin position="449"/>
        <end position="458"/>
    </location>
</feature>